<organism evidence="3 4">
    <name type="scientific">Raphidocelis subcapitata</name>
    <dbReference type="NCBI Taxonomy" id="307507"/>
    <lineage>
        <taxon>Eukaryota</taxon>
        <taxon>Viridiplantae</taxon>
        <taxon>Chlorophyta</taxon>
        <taxon>core chlorophytes</taxon>
        <taxon>Chlorophyceae</taxon>
        <taxon>CS clade</taxon>
        <taxon>Sphaeropleales</taxon>
        <taxon>Selenastraceae</taxon>
        <taxon>Raphidocelis</taxon>
    </lineage>
</organism>
<dbReference type="InParanoid" id="A0A2V0PCI3"/>
<evidence type="ECO:0000313" key="3">
    <source>
        <dbReference type="EMBL" id="GBF97239.1"/>
    </source>
</evidence>
<dbReference type="PROSITE" id="PS51462">
    <property type="entry name" value="NUDIX"/>
    <property type="match status" value="1"/>
</dbReference>
<keyword evidence="1" id="KW-0378">Hydrolase</keyword>
<dbReference type="InterPro" id="IPR015797">
    <property type="entry name" value="NUDIX_hydrolase-like_dom_sf"/>
</dbReference>
<evidence type="ECO:0000259" key="2">
    <source>
        <dbReference type="PROSITE" id="PS51462"/>
    </source>
</evidence>
<gene>
    <name evidence="3" type="ORF">Rsub_09930</name>
</gene>
<proteinExistence type="predicted"/>
<dbReference type="PROSITE" id="PS00893">
    <property type="entry name" value="NUDIX_BOX"/>
    <property type="match status" value="1"/>
</dbReference>
<name>A0A2V0PCI3_9CHLO</name>
<dbReference type="InterPro" id="IPR000086">
    <property type="entry name" value="NUDIX_hydrolase_dom"/>
</dbReference>
<feature type="domain" description="Nudix hydrolase" evidence="2">
    <location>
        <begin position="65"/>
        <end position="205"/>
    </location>
</feature>
<accession>A0A2V0PCI3</accession>
<dbReference type="PANTHER" id="PTHR43736:SF1">
    <property type="entry name" value="DIHYDRONEOPTERIN TRIPHOSPHATE DIPHOSPHATASE"/>
    <property type="match status" value="1"/>
</dbReference>
<keyword evidence="4" id="KW-1185">Reference proteome</keyword>
<dbReference type="Gene3D" id="3.90.79.10">
    <property type="entry name" value="Nucleoside Triphosphate Pyrophosphohydrolase"/>
    <property type="match status" value="1"/>
</dbReference>
<evidence type="ECO:0000256" key="1">
    <source>
        <dbReference type="ARBA" id="ARBA00022801"/>
    </source>
</evidence>
<dbReference type="SUPFAM" id="SSF55811">
    <property type="entry name" value="Nudix"/>
    <property type="match status" value="1"/>
</dbReference>
<sequence length="222" mass="23842">MLTGGDRRAAVAWTRPVLSLRGVAGLLAALLALAWLLRAPLCASPAAGAAPLTEEEMHARGVWRAPRLGADSFVARRRRSTGAYEVALVQRGKEPFLGAWALPGGFVYWMEDPIAAVQREIKEETNLDVDMQTPPVFVSFRGSPTRDPRAHSLSAGYVTKVTAASVPDMRAGDDAGNATWFSLADAVNGKVAMAFDHRGILKELAAWFEAHGKAKGLYADTD</sequence>
<dbReference type="InterPro" id="IPR020084">
    <property type="entry name" value="NUDIX_hydrolase_CS"/>
</dbReference>
<dbReference type="Pfam" id="PF00293">
    <property type="entry name" value="NUDIX"/>
    <property type="match status" value="1"/>
</dbReference>
<dbReference type="STRING" id="307507.A0A2V0PCI3"/>
<comment type="caution">
    <text evidence="3">The sequence shown here is derived from an EMBL/GenBank/DDBJ whole genome shotgun (WGS) entry which is preliminary data.</text>
</comment>
<dbReference type="Proteomes" id="UP000247498">
    <property type="component" value="Unassembled WGS sequence"/>
</dbReference>
<dbReference type="GO" id="GO:0016787">
    <property type="term" value="F:hydrolase activity"/>
    <property type="evidence" value="ECO:0007669"/>
    <property type="project" value="UniProtKB-KW"/>
</dbReference>
<dbReference type="AlphaFoldDB" id="A0A2V0PCI3"/>
<dbReference type="CDD" id="cd18873">
    <property type="entry name" value="NUDIX_NadM_like"/>
    <property type="match status" value="1"/>
</dbReference>
<reference evidence="3 4" key="1">
    <citation type="journal article" date="2018" name="Sci. Rep.">
        <title>Raphidocelis subcapitata (=Pseudokirchneriella subcapitata) provides an insight into genome evolution and environmental adaptations in the Sphaeropleales.</title>
        <authorList>
            <person name="Suzuki S."/>
            <person name="Yamaguchi H."/>
            <person name="Nakajima N."/>
            <person name="Kawachi M."/>
        </authorList>
    </citation>
    <scope>NUCLEOTIDE SEQUENCE [LARGE SCALE GENOMIC DNA]</scope>
    <source>
        <strain evidence="3 4">NIES-35</strain>
    </source>
</reference>
<dbReference type="OrthoDB" id="447842at2759"/>
<protein>
    <recommendedName>
        <fullName evidence="2">Nudix hydrolase domain-containing protein</fullName>
    </recommendedName>
</protein>
<evidence type="ECO:0000313" key="4">
    <source>
        <dbReference type="Proteomes" id="UP000247498"/>
    </source>
</evidence>
<dbReference type="PANTHER" id="PTHR43736">
    <property type="entry name" value="ADP-RIBOSE PYROPHOSPHATASE"/>
    <property type="match status" value="1"/>
</dbReference>
<dbReference type="EMBL" id="BDRX01000095">
    <property type="protein sequence ID" value="GBF97239.1"/>
    <property type="molecule type" value="Genomic_DNA"/>
</dbReference>